<gene>
    <name evidence="21" type="primary">CTSC</name>
    <name evidence="21" type="ORF">AWC38_SpisGene21364</name>
</gene>
<evidence type="ECO:0000256" key="1">
    <source>
        <dbReference type="ARBA" id="ARBA00000738"/>
    </source>
</evidence>
<comment type="function">
    <text evidence="18">Thiol protease. Has dipeptidylpeptidase activity. Active against a broad range of dipeptide substrates composed of both polar and hydrophobic amino acids. Proline cannot occupy the P1 position and arginine cannot occupy the P2 position of the substrate. Can act as both an exopeptidase and endopeptidase. Activates serine proteases such as elastase, cathepsin G and granzymes A and B.</text>
</comment>
<dbReference type="CDD" id="cd02621">
    <property type="entry name" value="Peptidase_C1A_CathepsinC"/>
    <property type="match status" value="1"/>
</dbReference>
<evidence type="ECO:0000256" key="18">
    <source>
        <dbReference type="ARBA" id="ARBA00045556"/>
    </source>
</evidence>
<evidence type="ECO:0000256" key="9">
    <source>
        <dbReference type="ARBA" id="ARBA00022807"/>
    </source>
</evidence>
<dbReference type="InterPro" id="IPR038765">
    <property type="entry name" value="Papain-like_cys_pep_sf"/>
</dbReference>
<keyword evidence="13" id="KW-0868">Chloride</keyword>
<dbReference type="PANTHER" id="PTHR12411">
    <property type="entry name" value="CYSTEINE PROTEASE FAMILY C1-RELATED"/>
    <property type="match status" value="1"/>
</dbReference>
<dbReference type="PRINTS" id="PR00705">
    <property type="entry name" value="PAPAIN"/>
</dbReference>
<keyword evidence="19" id="KW-0732">Signal</keyword>
<dbReference type="SMART" id="SM00645">
    <property type="entry name" value="Pept_C1"/>
    <property type="match status" value="1"/>
</dbReference>
<feature type="domain" description="Peptidase C1A papain C-terminal" evidence="20">
    <location>
        <begin position="227"/>
        <end position="452"/>
    </location>
</feature>
<dbReference type="GO" id="GO:0008239">
    <property type="term" value="F:dipeptidyl-peptidase activity"/>
    <property type="evidence" value="ECO:0007669"/>
    <property type="project" value="UniProtKB-EC"/>
</dbReference>
<evidence type="ECO:0000256" key="3">
    <source>
        <dbReference type="ARBA" id="ARBA00008455"/>
    </source>
</evidence>
<evidence type="ECO:0000256" key="8">
    <source>
        <dbReference type="ARBA" id="ARBA00022801"/>
    </source>
</evidence>
<keyword evidence="8" id="KW-0378">Hydrolase</keyword>
<dbReference type="GO" id="GO:0008234">
    <property type="term" value="F:cysteine-type peptidase activity"/>
    <property type="evidence" value="ECO:0007669"/>
    <property type="project" value="UniProtKB-KW"/>
</dbReference>
<feature type="signal peptide" evidence="19">
    <location>
        <begin position="1"/>
        <end position="22"/>
    </location>
</feature>
<evidence type="ECO:0000256" key="10">
    <source>
        <dbReference type="ARBA" id="ARBA00023145"/>
    </source>
</evidence>
<comment type="catalytic activity">
    <reaction evidence="1">
        <text>Release of an N-terminal dipeptide, Xaa-Yaa-|-Zaa-, except when Xaa is Arg or Lys, or Yaa or Zaa is Pro.</text>
        <dbReference type="EC" id="3.4.14.1"/>
    </reaction>
</comment>
<keyword evidence="11" id="KW-1015">Disulfide bond</keyword>
<dbReference type="InterPro" id="IPR000169">
    <property type="entry name" value="Pept_cys_AS"/>
</dbReference>
<evidence type="ECO:0000256" key="13">
    <source>
        <dbReference type="ARBA" id="ARBA00023214"/>
    </source>
</evidence>
<evidence type="ECO:0000256" key="5">
    <source>
        <dbReference type="ARBA" id="ARBA00012059"/>
    </source>
</evidence>
<evidence type="ECO:0000256" key="17">
    <source>
        <dbReference type="ARBA" id="ARBA00032961"/>
    </source>
</evidence>
<dbReference type="SUPFAM" id="SSF75001">
    <property type="entry name" value="Dipeptidyl peptidase I (cathepsin C), exclusion domain"/>
    <property type="match status" value="1"/>
</dbReference>
<dbReference type="EMBL" id="LSMT01000776">
    <property type="protein sequence ID" value="PFX14470.1"/>
    <property type="molecule type" value="Genomic_DNA"/>
</dbReference>
<evidence type="ECO:0000256" key="6">
    <source>
        <dbReference type="ARBA" id="ARBA00014709"/>
    </source>
</evidence>
<keyword evidence="10" id="KW-0865">Zymogen</keyword>
<dbReference type="GO" id="GO:0006508">
    <property type="term" value="P:proteolysis"/>
    <property type="evidence" value="ECO:0007669"/>
    <property type="project" value="UniProtKB-KW"/>
</dbReference>
<evidence type="ECO:0000313" key="21">
    <source>
        <dbReference type="EMBL" id="PFX14470.1"/>
    </source>
</evidence>
<keyword evidence="12" id="KW-0325">Glycoprotein</keyword>
<dbReference type="InterPro" id="IPR013128">
    <property type="entry name" value="Peptidase_C1A"/>
</dbReference>
<name>A0A2B4RDB3_STYPI</name>
<evidence type="ECO:0000256" key="11">
    <source>
        <dbReference type="ARBA" id="ARBA00023157"/>
    </source>
</evidence>
<keyword evidence="22" id="KW-1185">Reference proteome</keyword>
<evidence type="ECO:0000256" key="2">
    <source>
        <dbReference type="ARBA" id="ARBA00001923"/>
    </source>
</evidence>
<dbReference type="Pfam" id="PF08773">
    <property type="entry name" value="CathepsinC_exc"/>
    <property type="match status" value="1"/>
</dbReference>
<dbReference type="PROSITE" id="PS00640">
    <property type="entry name" value="THIOL_PROTEASE_ASN"/>
    <property type="match status" value="1"/>
</dbReference>
<dbReference type="PROSITE" id="PS00139">
    <property type="entry name" value="THIOL_PROTEASE_CYS"/>
    <property type="match status" value="1"/>
</dbReference>
<dbReference type="InterPro" id="IPR036496">
    <property type="entry name" value="CathepsinC_exc_dom_sf"/>
</dbReference>
<evidence type="ECO:0000256" key="7">
    <source>
        <dbReference type="ARBA" id="ARBA00022670"/>
    </source>
</evidence>
<comment type="subunit">
    <text evidence="4">Tetramer of heterotrimers consisting of exclusion domain, heavy- and light chains.</text>
</comment>
<organism evidence="21 22">
    <name type="scientific">Stylophora pistillata</name>
    <name type="common">Smooth cauliflower coral</name>
    <dbReference type="NCBI Taxonomy" id="50429"/>
    <lineage>
        <taxon>Eukaryota</taxon>
        <taxon>Metazoa</taxon>
        <taxon>Cnidaria</taxon>
        <taxon>Anthozoa</taxon>
        <taxon>Hexacorallia</taxon>
        <taxon>Scleractinia</taxon>
        <taxon>Astrocoeniina</taxon>
        <taxon>Pocilloporidae</taxon>
        <taxon>Stylophora</taxon>
    </lineage>
</organism>
<reference evidence="22" key="1">
    <citation type="journal article" date="2017" name="bioRxiv">
        <title>Comparative analysis of the genomes of Stylophora pistillata and Acropora digitifera provides evidence for extensive differences between species of corals.</title>
        <authorList>
            <person name="Voolstra C.R."/>
            <person name="Li Y."/>
            <person name="Liew Y.J."/>
            <person name="Baumgarten S."/>
            <person name="Zoccola D."/>
            <person name="Flot J.-F."/>
            <person name="Tambutte S."/>
            <person name="Allemand D."/>
            <person name="Aranda M."/>
        </authorList>
    </citation>
    <scope>NUCLEOTIDE SEQUENCE [LARGE SCALE GENOMIC DNA]</scope>
</reference>
<dbReference type="InterPro" id="IPR039412">
    <property type="entry name" value="CatC"/>
</dbReference>
<dbReference type="InterPro" id="IPR000668">
    <property type="entry name" value="Peptidase_C1A_C"/>
</dbReference>
<evidence type="ECO:0000256" key="14">
    <source>
        <dbReference type="ARBA" id="ARBA00029762"/>
    </source>
</evidence>
<dbReference type="SUPFAM" id="SSF54001">
    <property type="entry name" value="Cysteine proteinases"/>
    <property type="match status" value="1"/>
</dbReference>
<dbReference type="Gene3D" id="3.90.70.10">
    <property type="entry name" value="Cysteine proteinases"/>
    <property type="match status" value="1"/>
</dbReference>
<evidence type="ECO:0000256" key="12">
    <source>
        <dbReference type="ARBA" id="ARBA00023180"/>
    </source>
</evidence>
<dbReference type="STRING" id="50429.A0A2B4RDB3"/>
<comment type="cofactor">
    <cofactor evidence="2">
        <name>chloride</name>
        <dbReference type="ChEBI" id="CHEBI:17996"/>
    </cofactor>
</comment>
<dbReference type="InterPro" id="IPR014882">
    <property type="entry name" value="CathepsinC_exc"/>
</dbReference>
<accession>A0A2B4RDB3</accession>
<feature type="chain" id="PRO_5018739939" description="Dipeptidyl peptidase 1" evidence="19">
    <location>
        <begin position="23"/>
        <end position="456"/>
    </location>
</feature>
<dbReference type="EC" id="3.4.14.1" evidence="5"/>
<comment type="similarity">
    <text evidence="3">Belongs to the peptidase C1 family.</text>
</comment>
<evidence type="ECO:0000256" key="4">
    <source>
        <dbReference type="ARBA" id="ARBA00011610"/>
    </source>
</evidence>
<evidence type="ECO:0000313" key="22">
    <source>
        <dbReference type="Proteomes" id="UP000225706"/>
    </source>
</evidence>
<comment type="caution">
    <text evidence="21">The sequence shown here is derived from an EMBL/GenBank/DDBJ whole genome shotgun (WGS) entry which is preliminary data.</text>
</comment>
<protein>
    <recommendedName>
        <fullName evidence="6">Dipeptidyl peptidase 1</fullName>
        <ecNumber evidence="5">3.4.14.1</ecNumber>
    </recommendedName>
    <alternativeName>
        <fullName evidence="15">Cathepsin C</fullName>
    </alternativeName>
    <alternativeName>
        <fullName evidence="14">Cathepsin J</fullName>
    </alternativeName>
    <alternativeName>
        <fullName evidence="17">Dipeptidyl peptidase I</fullName>
    </alternativeName>
    <alternativeName>
        <fullName evidence="16">Dipeptidyl transferase</fullName>
    </alternativeName>
</protein>
<dbReference type="Proteomes" id="UP000225706">
    <property type="component" value="Unassembled WGS sequence"/>
</dbReference>
<keyword evidence="9" id="KW-0788">Thiol protease</keyword>
<dbReference type="AlphaFoldDB" id="A0A2B4RDB3"/>
<dbReference type="OrthoDB" id="3789175at2759"/>
<dbReference type="Gene3D" id="2.40.128.80">
    <property type="entry name" value="Cathepsin C, exclusion domain"/>
    <property type="match status" value="1"/>
</dbReference>
<proteinExistence type="inferred from homology"/>
<keyword evidence="7" id="KW-0645">Protease</keyword>
<evidence type="ECO:0000256" key="16">
    <source>
        <dbReference type="ARBA" id="ARBA00030778"/>
    </source>
</evidence>
<evidence type="ECO:0000256" key="19">
    <source>
        <dbReference type="SAM" id="SignalP"/>
    </source>
</evidence>
<dbReference type="Pfam" id="PF00112">
    <property type="entry name" value="Peptidase_C1"/>
    <property type="match status" value="1"/>
</dbReference>
<evidence type="ECO:0000259" key="20">
    <source>
        <dbReference type="SMART" id="SM00645"/>
    </source>
</evidence>
<evidence type="ECO:0000256" key="15">
    <source>
        <dbReference type="ARBA" id="ARBA00029779"/>
    </source>
</evidence>
<dbReference type="FunFam" id="2.40.128.80:FF:000003">
    <property type="entry name" value="Cathepsin C"/>
    <property type="match status" value="1"/>
</dbReference>
<sequence length="456" mass="51165">MATQIAVIANLVLFSFYIYVNADTPANCTYEEISGSWLFSIGEGGHDNTIDCSSFKPVSELQVTLLFPDVAVDSEGNVGFWTLIYNQGFEVNINGVAYFAFSAYEKSGEKVTSFCDKTSNGWSHPAKGYHAGNWSCYSGKKTLGKVPPKTEYLKPQQQNAVSQMFIPNQKFIDQVNSAQNSWKAVVYEEYSRMTVAQLIARGGWPKKLHFPKPSQVKEADLLKAKLLPEEFDWRNVDGKNYVSPIRNQGNCGSCYAFGTMAMFEARVRIMSNGSRTPVFSTQDIVSCSEYSQGCEGGFPYLISKYAKDFGLVDEECFPYEGKELQCMEKKCTRQFGTGYHYIGGFYGACNEELMKIELVKNGPIAVSFEVYDDFRFYKGGIYHHTGLTDKFNPFEITNHVVAIVGYGADKETGEKFWIVKNSWGESWGESGFFRIRRGTDECSIESIAVSAQPIME</sequence>
<dbReference type="InterPro" id="IPR025661">
    <property type="entry name" value="Pept_asp_AS"/>
</dbReference>